<keyword evidence="1" id="KW-0238">DNA-binding</keyword>
<gene>
    <name evidence="3" type="ORF">LRS13_12170</name>
</gene>
<evidence type="ECO:0000313" key="4">
    <source>
        <dbReference type="Proteomes" id="UP001058860"/>
    </source>
</evidence>
<organism evidence="3 4">
    <name type="scientific">Svornostia abyssi</name>
    <dbReference type="NCBI Taxonomy" id="2898438"/>
    <lineage>
        <taxon>Bacteria</taxon>
        <taxon>Bacillati</taxon>
        <taxon>Actinomycetota</taxon>
        <taxon>Thermoleophilia</taxon>
        <taxon>Solirubrobacterales</taxon>
        <taxon>Baekduiaceae</taxon>
        <taxon>Svornostia</taxon>
    </lineage>
</organism>
<dbReference type="PROSITE" id="PS50937">
    <property type="entry name" value="HTH_MERR_2"/>
    <property type="match status" value="1"/>
</dbReference>
<protein>
    <submittedName>
        <fullName evidence="3">MerR family transcriptional regulator</fullName>
    </submittedName>
</protein>
<keyword evidence="4" id="KW-1185">Reference proteome</keyword>
<dbReference type="InterPro" id="IPR047057">
    <property type="entry name" value="MerR_fam"/>
</dbReference>
<dbReference type="SUPFAM" id="SSF46955">
    <property type="entry name" value="Putative DNA-binding domain"/>
    <property type="match status" value="1"/>
</dbReference>
<dbReference type="InterPro" id="IPR000551">
    <property type="entry name" value="MerR-type_HTH_dom"/>
</dbReference>
<dbReference type="InterPro" id="IPR009061">
    <property type="entry name" value="DNA-bd_dom_put_sf"/>
</dbReference>
<dbReference type="PANTHER" id="PTHR30204">
    <property type="entry name" value="REDOX-CYCLING DRUG-SENSING TRANSCRIPTIONAL ACTIVATOR SOXR"/>
    <property type="match status" value="1"/>
</dbReference>
<dbReference type="Proteomes" id="UP001058860">
    <property type="component" value="Chromosome"/>
</dbReference>
<feature type="domain" description="HTH merR-type" evidence="2">
    <location>
        <begin position="3"/>
        <end position="72"/>
    </location>
</feature>
<proteinExistence type="predicted"/>
<dbReference type="SMART" id="SM00422">
    <property type="entry name" value="HTH_MERR"/>
    <property type="match status" value="1"/>
</dbReference>
<name>A0ABY5PNK7_9ACTN</name>
<evidence type="ECO:0000313" key="3">
    <source>
        <dbReference type="EMBL" id="UUY06227.1"/>
    </source>
</evidence>
<evidence type="ECO:0000256" key="1">
    <source>
        <dbReference type="ARBA" id="ARBA00023125"/>
    </source>
</evidence>
<reference evidence="4" key="1">
    <citation type="submission" date="2021-11" db="EMBL/GenBank/DDBJ databases">
        <title>Cultivation dependent microbiological survey of springs from the worlds oldest radium mine currently devoted to the extraction of radon-saturated water.</title>
        <authorList>
            <person name="Kapinusova G."/>
            <person name="Smrhova T."/>
            <person name="Strejcek M."/>
            <person name="Suman J."/>
            <person name="Jani K."/>
            <person name="Pajer P."/>
            <person name="Uhlik O."/>
        </authorList>
    </citation>
    <scope>NUCLEOTIDE SEQUENCE [LARGE SCALE GENOMIC DNA]</scope>
    <source>
        <strain evidence="4">J379</strain>
    </source>
</reference>
<sequence>MEALTIHEAAETTGWSSRMLRYIERSGLVETPRSESGYRLYGPAQLQRLRTLRELLQKFEVSLTDVGFALRLERDPELRAAIEDWLRAEAHRPEHVAQSEWMSWEQRKHERLLQASTQSNTPVAEVR</sequence>
<dbReference type="RefSeq" id="WP_353866652.1">
    <property type="nucleotide sequence ID" value="NZ_CP088295.1"/>
</dbReference>
<dbReference type="EMBL" id="CP088295">
    <property type="protein sequence ID" value="UUY06227.1"/>
    <property type="molecule type" value="Genomic_DNA"/>
</dbReference>
<evidence type="ECO:0000259" key="2">
    <source>
        <dbReference type="PROSITE" id="PS50937"/>
    </source>
</evidence>
<dbReference type="PANTHER" id="PTHR30204:SF93">
    <property type="entry name" value="HTH MERR-TYPE DOMAIN-CONTAINING PROTEIN"/>
    <property type="match status" value="1"/>
</dbReference>
<accession>A0ABY5PNK7</accession>
<dbReference type="Gene3D" id="1.10.1660.10">
    <property type="match status" value="1"/>
</dbReference>
<dbReference type="Pfam" id="PF13411">
    <property type="entry name" value="MerR_1"/>
    <property type="match status" value="1"/>
</dbReference>